<accession>A0A0C2JNF6</accession>
<feature type="compositionally biased region" description="Polar residues" evidence="1">
    <location>
        <begin position="165"/>
        <end position="211"/>
    </location>
</feature>
<reference evidence="3 4" key="1">
    <citation type="journal article" date="2014" name="Genome Biol. Evol.">
        <title>The genome of the myxosporean Thelohanellus kitauei shows adaptations to nutrient acquisition within its fish host.</title>
        <authorList>
            <person name="Yang Y."/>
            <person name="Xiong J."/>
            <person name="Zhou Z."/>
            <person name="Huo F."/>
            <person name="Miao W."/>
            <person name="Ran C."/>
            <person name="Liu Y."/>
            <person name="Zhang J."/>
            <person name="Feng J."/>
            <person name="Wang M."/>
            <person name="Wang M."/>
            <person name="Wang L."/>
            <person name="Yao B."/>
        </authorList>
    </citation>
    <scope>NUCLEOTIDE SEQUENCE [LARGE SCALE GENOMIC DNA]</scope>
    <source>
        <strain evidence="3">Wuqing</strain>
    </source>
</reference>
<keyword evidence="4" id="KW-1185">Reference proteome</keyword>
<organism evidence="3 4">
    <name type="scientific">Thelohanellus kitauei</name>
    <name type="common">Myxosporean</name>
    <dbReference type="NCBI Taxonomy" id="669202"/>
    <lineage>
        <taxon>Eukaryota</taxon>
        <taxon>Metazoa</taxon>
        <taxon>Cnidaria</taxon>
        <taxon>Myxozoa</taxon>
        <taxon>Myxosporea</taxon>
        <taxon>Bivalvulida</taxon>
        <taxon>Platysporina</taxon>
        <taxon>Myxobolidae</taxon>
        <taxon>Thelohanellus</taxon>
    </lineage>
</organism>
<evidence type="ECO:0000256" key="1">
    <source>
        <dbReference type="SAM" id="MobiDB-lite"/>
    </source>
</evidence>
<sequence>MELSSPTSDEWCMIKCMLFDENYELGISGCEVYLGTKRKSYTRIFSIGYRLRFKKNTEYKFSDHNIYLSRSDTSGDHLQLRFDRLEIKFQNSIRRCEQHPPNGQHLITKNTNLGTYDLIFPCETDDVKYITEPVTSASTVITTTAGTTNAEETTSPTQPVTSTTKNTDVTPITQSSTEQKTNVPSTNGAKSTTESVTVPENTDGSISTAQDTKVKKTNLPTSDGEKPTTVTTPILTTNGKDSTMQNREQWSKKDIVLLSFMLFAISLLVYDIVSRRVKSARVRNLLYST</sequence>
<keyword evidence="2" id="KW-0472">Membrane</keyword>
<evidence type="ECO:0000313" key="4">
    <source>
        <dbReference type="Proteomes" id="UP000031668"/>
    </source>
</evidence>
<feature type="compositionally biased region" description="Low complexity" evidence="1">
    <location>
        <begin position="228"/>
        <end position="237"/>
    </location>
</feature>
<dbReference type="Proteomes" id="UP000031668">
    <property type="component" value="Unassembled WGS sequence"/>
</dbReference>
<proteinExistence type="predicted"/>
<gene>
    <name evidence="3" type="ORF">RF11_00894</name>
</gene>
<feature type="transmembrane region" description="Helical" evidence="2">
    <location>
        <begin position="255"/>
        <end position="273"/>
    </location>
</feature>
<keyword evidence="2" id="KW-0812">Transmembrane</keyword>
<keyword evidence="2" id="KW-1133">Transmembrane helix</keyword>
<dbReference type="AlphaFoldDB" id="A0A0C2JNF6"/>
<feature type="region of interest" description="Disordered" evidence="1">
    <location>
        <begin position="142"/>
        <end position="241"/>
    </location>
</feature>
<evidence type="ECO:0000313" key="3">
    <source>
        <dbReference type="EMBL" id="KII70903.1"/>
    </source>
</evidence>
<protein>
    <submittedName>
        <fullName evidence="3">Uncharacterized protein</fullName>
    </submittedName>
</protein>
<feature type="compositionally biased region" description="Low complexity" evidence="1">
    <location>
        <begin position="142"/>
        <end position="164"/>
    </location>
</feature>
<evidence type="ECO:0000256" key="2">
    <source>
        <dbReference type="SAM" id="Phobius"/>
    </source>
</evidence>
<name>A0A0C2JNF6_THEKT</name>
<dbReference type="EMBL" id="JWZT01001937">
    <property type="protein sequence ID" value="KII70903.1"/>
    <property type="molecule type" value="Genomic_DNA"/>
</dbReference>
<comment type="caution">
    <text evidence="3">The sequence shown here is derived from an EMBL/GenBank/DDBJ whole genome shotgun (WGS) entry which is preliminary data.</text>
</comment>